<dbReference type="PANTHER" id="PTHR14493">
    <property type="entry name" value="UNKEMPT FAMILY MEMBER"/>
    <property type="match status" value="1"/>
</dbReference>
<evidence type="ECO:0000313" key="9">
    <source>
        <dbReference type="Proteomes" id="UP000239899"/>
    </source>
</evidence>
<accession>A0A2P6TFI2</accession>
<dbReference type="Gene3D" id="3.30.1370.210">
    <property type="match status" value="1"/>
</dbReference>
<feature type="domain" description="C3H1-type" evidence="7">
    <location>
        <begin position="100"/>
        <end position="127"/>
    </location>
</feature>
<gene>
    <name evidence="8" type="ORF">C2E21_8076</name>
</gene>
<protein>
    <submittedName>
        <fullName evidence="8">Zinc finger family isoform B</fullName>
    </submittedName>
</protein>
<comment type="caution">
    <text evidence="8">The sequence shown here is derived from an EMBL/GenBank/DDBJ whole genome shotgun (WGS) entry which is preliminary data.</text>
</comment>
<evidence type="ECO:0000256" key="3">
    <source>
        <dbReference type="ARBA" id="ARBA00022833"/>
    </source>
</evidence>
<feature type="compositionally biased region" description="Low complexity" evidence="6">
    <location>
        <begin position="264"/>
        <end position="298"/>
    </location>
</feature>
<dbReference type="InterPro" id="IPR036855">
    <property type="entry name" value="Znf_CCCH_sf"/>
</dbReference>
<evidence type="ECO:0000259" key="7">
    <source>
        <dbReference type="PROSITE" id="PS50103"/>
    </source>
</evidence>
<dbReference type="SMART" id="SM00356">
    <property type="entry name" value="ZnF_C3H1"/>
    <property type="match status" value="2"/>
</dbReference>
<dbReference type="PANTHER" id="PTHR14493:SF50">
    <property type="entry name" value="RING FINGER PROTEIN UNKEMPT"/>
    <property type="match status" value="1"/>
</dbReference>
<feature type="zinc finger region" description="C3H1-type" evidence="5">
    <location>
        <begin position="100"/>
        <end position="127"/>
    </location>
</feature>
<dbReference type="InterPro" id="IPR057444">
    <property type="entry name" value="Znf-CCCH_AtC3H23-like"/>
</dbReference>
<dbReference type="Pfam" id="PF25512">
    <property type="entry name" value="zf-CCCH_AtC3H23"/>
    <property type="match status" value="1"/>
</dbReference>
<dbReference type="GO" id="GO:0003677">
    <property type="term" value="F:DNA binding"/>
    <property type="evidence" value="ECO:0007669"/>
    <property type="project" value="UniProtKB-KW"/>
</dbReference>
<evidence type="ECO:0000256" key="6">
    <source>
        <dbReference type="SAM" id="MobiDB-lite"/>
    </source>
</evidence>
<keyword evidence="2 5" id="KW-0863">Zinc-finger</keyword>
<organism evidence="8 9">
    <name type="scientific">Chlorella sorokiniana</name>
    <name type="common">Freshwater green alga</name>
    <dbReference type="NCBI Taxonomy" id="3076"/>
    <lineage>
        <taxon>Eukaryota</taxon>
        <taxon>Viridiplantae</taxon>
        <taxon>Chlorophyta</taxon>
        <taxon>core chlorophytes</taxon>
        <taxon>Trebouxiophyceae</taxon>
        <taxon>Chlorellales</taxon>
        <taxon>Chlorellaceae</taxon>
        <taxon>Chlorella clade</taxon>
        <taxon>Chlorella</taxon>
    </lineage>
</organism>
<evidence type="ECO:0000256" key="5">
    <source>
        <dbReference type="PROSITE-ProRule" id="PRU00723"/>
    </source>
</evidence>
<evidence type="ECO:0000256" key="4">
    <source>
        <dbReference type="ARBA" id="ARBA00023125"/>
    </source>
</evidence>
<feature type="region of interest" description="Disordered" evidence="6">
    <location>
        <begin position="252"/>
        <end position="326"/>
    </location>
</feature>
<dbReference type="EMBL" id="LHPG02000018">
    <property type="protein sequence ID" value="PRW32871.1"/>
    <property type="molecule type" value="Genomic_DNA"/>
</dbReference>
<dbReference type="InterPro" id="IPR000571">
    <property type="entry name" value="Znf_CCCH"/>
</dbReference>
<proteinExistence type="predicted"/>
<dbReference type="OrthoDB" id="749011at2759"/>
<keyword evidence="4" id="KW-0238">DNA-binding</keyword>
<dbReference type="AlphaFoldDB" id="A0A2P6TFI2"/>
<keyword evidence="9" id="KW-1185">Reference proteome</keyword>
<dbReference type="Proteomes" id="UP000239899">
    <property type="component" value="Unassembled WGS sequence"/>
</dbReference>
<feature type="compositionally biased region" description="Polar residues" evidence="6">
    <location>
        <begin position="690"/>
        <end position="704"/>
    </location>
</feature>
<reference evidence="8 9" key="1">
    <citation type="journal article" date="2018" name="Plant J.">
        <title>Genome sequences of Chlorella sorokiniana UTEX 1602 and Micractinium conductrix SAG 241.80: implications to maltose excretion by a green alga.</title>
        <authorList>
            <person name="Arriola M.B."/>
            <person name="Velmurugan N."/>
            <person name="Zhang Y."/>
            <person name="Plunkett M.H."/>
            <person name="Hondzo H."/>
            <person name="Barney B.M."/>
        </authorList>
    </citation>
    <scope>NUCLEOTIDE SEQUENCE [LARGE SCALE GENOMIC DNA]</scope>
    <source>
        <strain evidence="9">UTEX 1602</strain>
    </source>
</reference>
<keyword evidence="1 5" id="KW-0479">Metal-binding</keyword>
<dbReference type="GO" id="GO:0008270">
    <property type="term" value="F:zinc ion binding"/>
    <property type="evidence" value="ECO:0007669"/>
    <property type="project" value="UniProtKB-KW"/>
</dbReference>
<evidence type="ECO:0000256" key="1">
    <source>
        <dbReference type="ARBA" id="ARBA00022723"/>
    </source>
</evidence>
<feature type="compositionally biased region" description="Gly residues" evidence="6">
    <location>
        <begin position="671"/>
        <end position="681"/>
    </location>
</feature>
<dbReference type="InterPro" id="IPR045234">
    <property type="entry name" value="Unkempt-like"/>
</dbReference>
<sequence>MAHLLYGVNGMQHGGLEEDLFGDGGAAVYAAAAAAGLNSADDSLPYSTSELNAPEYSTDDFRMFQFKVARCSKRYVHDWRACPFAHPTENARRRDPRLVKYQPIPCPDYKRGICLRGDSCSYSHGVYECWLHPAKYRTQLCKEGPNCRRPVCFFAHSVLDLRQPSHMFDHSAGGAEDMSTSVAAVLAQQAAQQQQQAAAAVAAAAAAGAAAAAAQQRLSSDAAFQQRLSSDAAFQQRLSTEEMLNNMQDSRASVDGTAAPPQSGSPDGSRQSSFSGSGSGHSRSGGSASGSPERSGSPNTPGQPGPLDGPAHRSLEAPPAGVPTGLPSDAAAAMALLTQQQQAQAAVQAQAQAAAALARLSMDNRGSLDAAAAARASLDAAAAAATTQAMLQHAGSGGLPPRMSLDSLLATRQAAAGGWVPGALPPQGATAAAALAAGPPSSLPLNEQPFPSGNAPRMSNAVARKLGLAPHRTSLDARLGKLARGPGMATPPRTSIDGILAALQLQQQQQQGGSGRSSLDQQAASAMLQAMGNNPQLAHMAGLNGLQPGLNNGYGGAPAPTYPPANNYGGGPSGGEAMGLHPALLSLVAAQMQGGGPAPPAGVPAGGMHSGLGSQHGSDANMAALVDSLNGWQLGGPGGRGPASMGHRGSMDGMTGMAGAPQGMSAAQAAGGPGGPGGPGYYDGKAIWGNGSNEALNNASGSDS</sequence>
<dbReference type="SUPFAM" id="SSF90229">
    <property type="entry name" value="CCCH zinc finger"/>
    <property type="match status" value="1"/>
</dbReference>
<name>A0A2P6TFI2_CHLSO</name>
<feature type="region of interest" description="Disordered" evidence="6">
    <location>
        <begin position="664"/>
        <end position="704"/>
    </location>
</feature>
<keyword evidence="3 5" id="KW-0862">Zinc</keyword>
<dbReference type="PROSITE" id="PS50103">
    <property type="entry name" value="ZF_C3H1"/>
    <property type="match status" value="1"/>
</dbReference>
<evidence type="ECO:0000256" key="2">
    <source>
        <dbReference type="ARBA" id="ARBA00022771"/>
    </source>
</evidence>
<dbReference type="Pfam" id="PF00642">
    <property type="entry name" value="zf-CCCH"/>
    <property type="match status" value="1"/>
</dbReference>
<evidence type="ECO:0000313" key="8">
    <source>
        <dbReference type="EMBL" id="PRW32871.1"/>
    </source>
</evidence>